<protein>
    <submittedName>
        <fullName evidence="1">40898_t:CDS:1</fullName>
    </submittedName>
</protein>
<dbReference type="EMBL" id="CAJVQB010096963">
    <property type="protein sequence ID" value="CAG8849582.1"/>
    <property type="molecule type" value="Genomic_DNA"/>
</dbReference>
<comment type="caution">
    <text evidence="1">The sequence shown here is derived from an EMBL/GenBank/DDBJ whole genome shotgun (WGS) entry which is preliminary data.</text>
</comment>
<organism evidence="1 2">
    <name type="scientific">Gigaspora margarita</name>
    <dbReference type="NCBI Taxonomy" id="4874"/>
    <lineage>
        <taxon>Eukaryota</taxon>
        <taxon>Fungi</taxon>
        <taxon>Fungi incertae sedis</taxon>
        <taxon>Mucoromycota</taxon>
        <taxon>Glomeromycotina</taxon>
        <taxon>Glomeromycetes</taxon>
        <taxon>Diversisporales</taxon>
        <taxon>Gigasporaceae</taxon>
        <taxon>Gigaspora</taxon>
    </lineage>
</organism>
<evidence type="ECO:0000313" key="1">
    <source>
        <dbReference type="EMBL" id="CAG8849582.1"/>
    </source>
</evidence>
<proteinExistence type="predicted"/>
<sequence length="42" mass="4673">DENQNVKTTDSHKTASTSIKVVKVTSHFADCIKIQIGYLRVP</sequence>
<dbReference type="Proteomes" id="UP000789901">
    <property type="component" value="Unassembled WGS sequence"/>
</dbReference>
<evidence type="ECO:0000313" key="2">
    <source>
        <dbReference type="Proteomes" id="UP000789901"/>
    </source>
</evidence>
<name>A0ABN7X6Z5_GIGMA</name>
<reference evidence="1 2" key="1">
    <citation type="submission" date="2021-06" db="EMBL/GenBank/DDBJ databases">
        <authorList>
            <person name="Kallberg Y."/>
            <person name="Tangrot J."/>
            <person name="Rosling A."/>
        </authorList>
    </citation>
    <scope>NUCLEOTIDE SEQUENCE [LARGE SCALE GENOMIC DNA]</scope>
    <source>
        <strain evidence="1 2">120-4 pot B 10/14</strain>
    </source>
</reference>
<gene>
    <name evidence="1" type="ORF">GMARGA_LOCUS39790</name>
</gene>
<feature type="non-terminal residue" evidence="1">
    <location>
        <position position="1"/>
    </location>
</feature>
<keyword evidence="2" id="KW-1185">Reference proteome</keyword>
<accession>A0ABN7X6Z5</accession>
<feature type="non-terminal residue" evidence="1">
    <location>
        <position position="42"/>
    </location>
</feature>